<name>A0A0A9S710_ARUDO</name>
<dbReference type="EMBL" id="GBRH01282631">
    <property type="protein sequence ID" value="JAD15264.1"/>
    <property type="molecule type" value="Transcribed_RNA"/>
</dbReference>
<reference evidence="1" key="2">
    <citation type="journal article" date="2015" name="Data Brief">
        <title>Shoot transcriptome of the giant reed, Arundo donax.</title>
        <authorList>
            <person name="Barrero R.A."/>
            <person name="Guerrero F.D."/>
            <person name="Moolhuijzen P."/>
            <person name="Goolsby J.A."/>
            <person name="Tidwell J."/>
            <person name="Bellgard S.E."/>
            <person name="Bellgard M.I."/>
        </authorList>
    </citation>
    <scope>NUCLEOTIDE SEQUENCE</scope>
    <source>
        <tissue evidence="1">Shoot tissue taken approximately 20 cm above the soil surface</tissue>
    </source>
</reference>
<reference evidence="1" key="1">
    <citation type="submission" date="2014-09" db="EMBL/GenBank/DDBJ databases">
        <authorList>
            <person name="Magalhaes I.L.F."/>
            <person name="Oliveira U."/>
            <person name="Santos F.R."/>
            <person name="Vidigal T.H.D.A."/>
            <person name="Brescovit A.D."/>
            <person name="Santos A.J."/>
        </authorList>
    </citation>
    <scope>NUCLEOTIDE SEQUENCE</scope>
    <source>
        <tissue evidence="1">Shoot tissue taken approximately 20 cm above the soil surface</tissue>
    </source>
</reference>
<accession>A0A0A9S710</accession>
<protein>
    <submittedName>
        <fullName evidence="1">Uncharacterized protein</fullName>
    </submittedName>
</protein>
<organism evidence="1">
    <name type="scientific">Arundo donax</name>
    <name type="common">Giant reed</name>
    <name type="synonym">Donax arundinaceus</name>
    <dbReference type="NCBI Taxonomy" id="35708"/>
    <lineage>
        <taxon>Eukaryota</taxon>
        <taxon>Viridiplantae</taxon>
        <taxon>Streptophyta</taxon>
        <taxon>Embryophyta</taxon>
        <taxon>Tracheophyta</taxon>
        <taxon>Spermatophyta</taxon>
        <taxon>Magnoliopsida</taxon>
        <taxon>Liliopsida</taxon>
        <taxon>Poales</taxon>
        <taxon>Poaceae</taxon>
        <taxon>PACMAD clade</taxon>
        <taxon>Arundinoideae</taxon>
        <taxon>Arundineae</taxon>
        <taxon>Arundo</taxon>
    </lineage>
</organism>
<sequence>MGKSILFGYASLFIHWSAWFKFLPPAFLIVTFFLQHLKTYWFPLGVVCVHDLS</sequence>
<dbReference type="AlphaFoldDB" id="A0A0A9S710"/>
<evidence type="ECO:0000313" key="1">
    <source>
        <dbReference type="EMBL" id="JAD15264.1"/>
    </source>
</evidence>
<proteinExistence type="predicted"/>